<dbReference type="AlphaFoldDB" id="A0A6M3K3D2"/>
<name>A0A6M3K3D2_9ZZZZ</name>
<accession>A0A6M3K3D2</accession>
<evidence type="ECO:0000313" key="1">
    <source>
        <dbReference type="EMBL" id="QJA75842.1"/>
    </source>
</evidence>
<dbReference type="EMBL" id="MT142188">
    <property type="protein sequence ID" value="QJA75842.1"/>
    <property type="molecule type" value="Genomic_DNA"/>
</dbReference>
<sequence>MTVSDIPWLDDMEYRKAHAQMKMGAQMVFDFIKVDDKLPVRYLYGLGPHVLEGIDEICRR</sequence>
<reference evidence="1" key="1">
    <citation type="submission" date="2020-03" db="EMBL/GenBank/DDBJ databases">
        <title>The deep terrestrial virosphere.</title>
        <authorList>
            <person name="Holmfeldt K."/>
            <person name="Nilsson E."/>
            <person name="Simone D."/>
            <person name="Lopez-Fernandez M."/>
            <person name="Wu X."/>
            <person name="de Brujin I."/>
            <person name="Lundin D."/>
            <person name="Andersson A."/>
            <person name="Bertilsson S."/>
            <person name="Dopson M."/>
        </authorList>
    </citation>
    <scope>NUCLEOTIDE SEQUENCE</scope>
    <source>
        <strain evidence="1">MM415A01688</strain>
    </source>
</reference>
<organism evidence="1">
    <name type="scientific">viral metagenome</name>
    <dbReference type="NCBI Taxonomy" id="1070528"/>
    <lineage>
        <taxon>unclassified sequences</taxon>
        <taxon>metagenomes</taxon>
        <taxon>organismal metagenomes</taxon>
    </lineage>
</organism>
<proteinExistence type="predicted"/>
<protein>
    <submittedName>
        <fullName evidence="1">Uncharacterized protein</fullName>
    </submittedName>
</protein>
<gene>
    <name evidence="1" type="ORF">MM415A01688_0007</name>
</gene>